<comment type="catalytic activity">
    <reaction evidence="6">
        <text>L-glutamate 5-semialdehyde + NAD(+) + H2O = L-glutamate + NADH + 2 H(+)</text>
        <dbReference type="Rhea" id="RHEA:30235"/>
        <dbReference type="ChEBI" id="CHEBI:15377"/>
        <dbReference type="ChEBI" id="CHEBI:15378"/>
        <dbReference type="ChEBI" id="CHEBI:29985"/>
        <dbReference type="ChEBI" id="CHEBI:57540"/>
        <dbReference type="ChEBI" id="CHEBI:57945"/>
        <dbReference type="ChEBI" id="CHEBI:58066"/>
        <dbReference type="EC" id="1.2.1.88"/>
    </reaction>
</comment>
<dbReference type="PANTHER" id="PTHR42862">
    <property type="entry name" value="DELTA-1-PYRROLINE-5-CARBOXYLATE DEHYDROGENASE 1, ISOFORM A-RELATED"/>
    <property type="match status" value="1"/>
</dbReference>
<dbReference type="FunFam" id="3.40.605.10:FF:000007">
    <property type="entry name" value="NAD/NADP-dependent betaine aldehyde dehydrogenase"/>
    <property type="match status" value="1"/>
</dbReference>
<evidence type="ECO:0000256" key="1">
    <source>
        <dbReference type="ARBA" id="ARBA00004786"/>
    </source>
</evidence>
<name>A0A2W5TJI0_9BACT</name>
<dbReference type="InterPro" id="IPR015590">
    <property type="entry name" value="Aldehyde_DH_dom"/>
</dbReference>
<evidence type="ECO:0000256" key="3">
    <source>
        <dbReference type="ARBA" id="ARBA00012884"/>
    </source>
</evidence>
<dbReference type="AlphaFoldDB" id="A0A2W5TJI0"/>
<dbReference type="InterPro" id="IPR016163">
    <property type="entry name" value="Ald_DH_C"/>
</dbReference>
<comment type="pathway">
    <text evidence="1">Amino-acid degradation; L-proline degradation into L-glutamate; L-glutamate from L-proline: step 2/2.</text>
</comment>
<dbReference type="Proteomes" id="UP000249061">
    <property type="component" value="Unassembled WGS sequence"/>
</dbReference>
<comment type="caution">
    <text evidence="8">The sequence shown here is derived from an EMBL/GenBank/DDBJ whole genome shotgun (WGS) entry which is preliminary data.</text>
</comment>
<dbReference type="SUPFAM" id="SSF53720">
    <property type="entry name" value="ALDH-like"/>
    <property type="match status" value="1"/>
</dbReference>
<dbReference type="GO" id="GO:0003842">
    <property type="term" value="F:L-glutamate gamma-semialdehyde dehydrogenase activity"/>
    <property type="evidence" value="ECO:0007669"/>
    <property type="project" value="UniProtKB-EC"/>
</dbReference>
<keyword evidence="4" id="KW-0560">Oxidoreductase</keyword>
<dbReference type="InterPro" id="IPR016162">
    <property type="entry name" value="Ald_DH_N"/>
</dbReference>
<dbReference type="Gene3D" id="3.40.605.10">
    <property type="entry name" value="Aldehyde Dehydrogenase, Chain A, domain 1"/>
    <property type="match status" value="1"/>
</dbReference>
<dbReference type="InterPro" id="IPR016161">
    <property type="entry name" value="Ald_DH/histidinol_DH"/>
</dbReference>
<dbReference type="InterPro" id="IPR016160">
    <property type="entry name" value="Ald_DH_CS_CYS"/>
</dbReference>
<evidence type="ECO:0000256" key="2">
    <source>
        <dbReference type="ARBA" id="ARBA00009986"/>
    </source>
</evidence>
<reference evidence="8 9" key="1">
    <citation type="submission" date="2017-08" db="EMBL/GenBank/DDBJ databases">
        <title>Infants hospitalized years apart are colonized by the same room-sourced microbial strains.</title>
        <authorList>
            <person name="Brooks B."/>
            <person name="Olm M.R."/>
            <person name="Firek B.A."/>
            <person name="Baker R."/>
            <person name="Thomas B.C."/>
            <person name="Morowitz M.J."/>
            <person name="Banfield J.F."/>
        </authorList>
    </citation>
    <scope>NUCLEOTIDE SEQUENCE [LARGE SCALE GENOMIC DNA]</scope>
    <source>
        <strain evidence="8">S2_003_000_R2_14</strain>
    </source>
</reference>
<dbReference type="InterPro" id="IPR050485">
    <property type="entry name" value="Proline_metab_enzyme"/>
</dbReference>
<evidence type="ECO:0000256" key="5">
    <source>
        <dbReference type="ARBA" id="ARBA00023027"/>
    </source>
</evidence>
<evidence type="ECO:0000313" key="8">
    <source>
        <dbReference type="EMBL" id="PZR14932.1"/>
    </source>
</evidence>
<dbReference type="GO" id="GO:0009898">
    <property type="term" value="C:cytoplasmic side of plasma membrane"/>
    <property type="evidence" value="ECO:0007669"/>
    <property type="project" value="TreeGrafter"/>
</dbReference>
<feature type="domain" description="Aldehyde dehydrogenase" evidence="7">
    <location>
        <begin position="42"/>
        <end position="481"/>
    </location>
</feature>
<dbReference type="EC" id="1.2.1.88" evidence="3"/>
<dbReference type="Gene3D" id="3.40.309.10">
    <property type="entry name" value="Aldehyde Dehydrogenase, Chain A, domain 2"/>
    <property type="match status" value="1"/>
</dbReference>
<keyword evidence="5" id="KW-0520">NAD</keyword>
<evidence type="ECO:0000313" key="9">
    <source>
        <dbReference type="Proteomes" id="UP000249061"/>
    </source>
</evidence>
<dbReference type="GO" id="GO:0010133">
    <property type="term" value="P:L-proline catabolic process to L-glutamate"/>
    <property type="evidence" value="ECO:0007669"/>
    <property type="project" value="TreeGrafter"/>
</dbReference>
<evidence type="ECO:0000256" key="4">
    <source>
        <dbReference type="ARBA" id="ARBA00023002"/>
    </source>
</evidence>
<dbReference type="PROSITE" id="PS00070">
    <property type="entry name" value="ALDEHYDE_DEHYDR_CYS"/>
    <property type="match status" value="1"/>
</dbReference>
<comment type="similarity">
    <text evidence="2">Belongs to the aldehyde dehydrogenase family.</text>
</comment>
<evidence type="ECO:0000256" key="6">
    <source>
        <dbReference type="ARBA" id="ARBA00048142"/>
    </source>
</evidence>
<accession>A0A2W5TJI0</accession>
<evidence type="ECO:0000259" key="7">
    <source>
        <dbReference type="Pfam" id="PF00171"/>
    </source>
</evidence>
<dbReference type="PANTHER" id="PTHR42862:SF1">
    <property type="entry name" value="DELTA-1-PYRROLINE-5-CARBOXYLATE DEHYDROGENASE 2, ISOFORM A-RELATED"/>
    <property type="match status" value="1"/>
</dbReference>
<protein>
    <recommendedName>
        <fullName evidence="3">L-glutamate gamma-semialdehyde dehydrogenase</fullName>
        <ecNumber evidence="3">1.2.1.88</ecNumber>
    </recommendedName>
</protein>
<organism evidence="8 9">
    <name type="scientific">Archangium gephyra</name>
    <dbReference type="NCBI Taxonomy" id="48"/>
    <lineage>
        <taxon>Bacteria</taxon>
        <taxon>Pseudomonadati</taxon>
        <taxon>Myxococcota</taxon>
        <taxon>Myxococcia</taxon>
        <taxon>Myxococcales</taxon>
        <taxon>Cystobacterineae</taxon>
        <taxon>Archangiaceae</taxon>
        <taxon>Archangium</taxon>
    </lineage>
</organism>
<dbReference type="Pfam" id="PF00171">
    <property type="entry name" value="Aldedh"/>
    <property type="match status" value="1"/>
</dbReference>
<dbReference type="EMBL" id="QFQP01000006">
    <property type="protein sequence ID" value="PZR14932.1"/>
    <property type="molecule type" value="Genomic_DNA"/>
</dbReference>
<proteinExistence type="inferred from homology"/>
<sequence length="502" mass="53970">MTFRITYSVLDADMEQLHKEFEGALGALKLGREFGGRLSGASFTSRNPSKPEQTLATYKTATSGDVDAAVKSARKAYTRWRQTPWQERAAIIRKAADNISARRLELAAWLTLEVGKNRLESLGDVEESADLLRYYAGQLEQSQGFSQPLGKLSPNEDTRDVLRPYGVFAVIAPFNFPMALGTGMAGAALLAGNTVVLKPSDSAPFSGEALFEVLRDAGLPEGVFNLVHGDGIVGEALSKHPDIDGIAFTGGSAVGKQLQHTMLTGRSYPRPCLMELGGKNGALITASADLDAAVEGCARSSFGLSGQKCSALSRIFVAKEKYPEFLRKLIDRTASIKVGDPALRETYMGPVINAKSVVRFEAAAKSAPQIHFGGKVRGGNFVDPTIVTAPKGHALTRDELFLPFITVDSYETFEEGMQRLNEVDYGLTAGIFSNDEAELATFFDEAQAGVLYANRKTGATTGAWPGVQSFCGWKASGSTGRGGCGPFYVGQFAREQSRTRML</sequence>
<gene>
    <name evidence="8" type="ORF">DI536_09110</name>
</gene>